<reference evidence="1" key="2">
    <citation type="submission" date="2015-03" db="EMBL/GenBank/DDBJ databases">
        <authorList>
            <person name="Chow C.-E.T."/>
            <person name="Winget D.M."/>
            <person name="White R.A.III."/>
            <person name="Hallam S.J."/>
            <person name="Suttle C.A."/>
        </authorList>
    </citation>
    <scope>NUCLEOTIDE SEQUENCE</scope>
    <source>
        <strain evidence="1">Anoxic3_4</strain>
    </source>
</reference>
<dbReference type="EMBL" id="KR029579">
    <property type="protein sequence ID" value="AKH46081.1"/>
    <property type="molecule type" value="Genomic_DNA"/>
</dbReference>
<name>A0A0F7L512_9VIRU</name>
<accession>A0A0F7L512</accession>
<reference evidence="1" key="1">
    <citation type="journal article" date="2015" name="Front. Microbiol.">
        <title>Combining genomic sequencing methods to explore viral diversity and reveal potential virus-host interactions.</title>
        <authorList>
            <person name="Chow C.E."/>
            <person name="Winget D.M."/>
            <person name="White R.A.III."/>
            <person name="Hallam S.J."/>
            <person name="Suttle C.A."/>
        </authorList>
    </citation>
    <scope>NUCLEOTIDE SEQUENCE</scope>
    <source>
        <strain evidence="1">Anoxic3_4</strain>
    </source>
</reference>
<protein>
    <submittedName>
        <fullName evidence="1">Uncharacterized protein</fullName>
    </submittedName>
</protein>
<evidence type="ECO:0000313" key="1">
    <source>
        <dbReference type="EMBL" id="AKH46081.1"/>
    </source>
</evidence>
<sequence>MQLTFCQFRVQFSQTLNRGFVAVIHFMSCKILLEVKEGVILISFFVGGFRLFEFTTPIVGGLSSA</sequence>
<proteinExistence type="predicted"/>
<organism evidence="1">
    <name type="scientific">uncultured marine virus</name>
    <dbReference type="NCBI Taxonomy" id="186617"/>
    <lineage>
        <taxon>Viruses</taxon>
        <taxon>environmental samples</taxon>
    </lineage>
</organism>